<dbReference type="InterPro" id="IPR050316">
    <property type="entry name" value="Tyrosinase/Hemocyanin"/>
</dbReference>
<dbReference type="PRINTS" id="PR00092">
    <property type="entry name" value="TYROSINASE"/>
</dbReference>
<evidence type="ECO:0000256" key="1">
    <source>
        <dbReference type="ARBA" id="ARBA00022723"/>
    </source>
</evidence>
<dbReference type="GO" id="GO:0046872">
    <property type="term" value="F:metal ion binding"/>
    <property type="evidence" value="ECO:0007669"/>
    <property type="project" value="UniProtKB-KW"/>
</dbReference>
<dbReference type="RefSeq" id="XP_053591898.1">
    <property type="nucleotide sequence ID" value="XM_053723253.1"/>
</dbReference>
<evidence type="ECO:0000256" key="2">
    <source>
        <dbReference type="SAM" id="SignalP"/>
    </source>
</evidence>
<protein>
    <recommendedName>
        <fullName evidence="3">Tyrosinase copper-binding domain-containing protein</fullName>
    </recommendedName>
</protein>
<organism evidence="4 5">
    <name type="scientific">Caenorhabditis remanei</name>
    <name type="common">Caenorhabditis vulgaris</name>
    <dbReference type="NCBI Taxonomy" id="31234"/>
    <lineage>
        <taxon>Eukaryota</taxon>
        <taxon>Metazoa</taxon>
        <taxon>Ecdysozoa</taxon>
        <taxon>Nematoda</taxon>
        <taxon>Chromadorea</taxon>
        <taxon>Rhabditida</taxon>
        <taxon>Rhabditina</taxon>
        <taxon>Rhabditomorpha</taxon>
        <taxon>Rhabditoidea</taxon>
        <taxon>Rhabditidae</taxon>
        <taxon>Peloderinae</taxon>
        <taxon>Caenorhabditis</taxon>
    </lineage>
</organism>
<dbReference type="Proteomes" id="UP000483820">
    <property type="component" value="Chromosome I"/>
</dbReference>
<evidence type="ECO:0000259" key="3">
    <source>
        <dbReference type="Pfam" id="PF00264"/>
    </source>
</evidence>
<comment type="caution">
    <text evidence="4">The sequence shown here is derived from an EMBL/GenBank/DDBJ whole genome shotgun (WGS) entry which is preliminary data.</text>
</comment>
<dbReference type="Gene3D" id="1.10.1280.10">
    <property type="entry name" value="Di-copper center containing domain from catechol oxidase"/>
    <property type="match status" value="2"/>
</dbReference>
<dbReference type="KEGG" id="crq:GCK72_002094"/>
<sequence length="511" mass="60157">MHRIIILGLLFLETTTAYVTVTKYTIGNKTYYEKFEQPWFRHMHYDHDPVEASEKEESAFGKHYVPEDDVFIAPDWTAHEAKYMGCLNRTCVCGYFKGNVKDEECYLPSGKILKRAVRRELRSLKDEDRIMIENAWNAMKKSGLYNKIGRVHKYSGVHSGPAFTLWHREFLKRITVGPMEILWINIVDWRVLLGYCTESSYNYYNRMATFRLELALRDHMKNPDFGLPFWDSTLDSLLPEPKDSIIFSELFLGEVDDKGFVKNGPYHNWETMEGRAQIFRNFGEDDSGEMLNDARVDWLINNPDINMILGATMPLTTCPMNHTLDARMLEFSHDYVHFFVNGDMSKSYSSSNDVCFVYHHGMIDWIFETWRQNMQTREERETQYPKSDERCFPFWHNGDNSMPLLQPHKNKDALSNGYTDFMYEYYPRSTCSKDKPDCHSPYLFCYIPPNDEHPPSCVSKVRRNGVCKGFEDWPICYWGKCVDGKCDEKAKPKKELEKFKKFEKKLVPFIM</sequence>
<dbReference type="AlphaFoldDB" id="A0A6A5HU37"/>
<keyword evidence="1" id="KW-0479">Metal-binding</keyword>
<dbReference type="Pfam" id="PF00264">
    <property type="entry name" value="Tyrosinase"/>
    <property type="match status" value="1"/>
</dbReference>
<name>A0A6A5HU37_CAERE</name>
<dbReference type="InterPro" id="IPR008922">
    <property type="entry name" value="Di-copper_centre_dom_sf"/>
</dbReference>
<proteinExistence type="predicted"/>
<dbReference type="PANTHER" id="PTHR11474">
    <property type="entry name" value="TYROSINASE FAMILY MEMBER"/>
    <property type="match status" value="1"/>
</dbReference>
<feature type="chain" id="PRO_5025404900" description="Tyrosinase copper-binding domain-containing protein" evidence="2">
    <location>
        <begin position="18"/>
        <end position="511"/>
    </location>
</feature>
<dbReference type="SUPFAM" id="SSF48056">
    <property type="entry name" value="Di-copper centre-containing domain"/>
    <property type="match status" value="2"/>
</dbReference>
<keyword evidence="2" id="KW-0732">Signal</keyword>
<dbReference type="PANTHER" id="PTHR11474:SF50">
    <property type="entry name" value="TYROSINASE COPPER-BINDING DOMAIN-CONTAINING PROTEIN"/>
    <property type="match status" value="1"/>
</dbReference>
<evidence type="ECO:0000313" key="5">
    <source>
        <dbReference type="Proteomes" id="UP000483820"/>
    </source>
</evidence>
<dbReference type="CTD" id="9816095"/>
<feature type="signal peptide" evidence="2">
    <location>
        <begin position="1"/>
        <end position="17"/>
    </location>
</feature>
<dbReference type="GO" id="GO:0016491">
    <property type="term" value="F:oxidoreductase activity"/>
    <property type="evidence" value="ECO:0007669"/>
    <property type="project" value="InterPro"/>
</dbReference>
<reference evidence="4 5" key="1">
    <citation type="submission" date="2019-12" db="EMBL/GenBank/DDBJ databases">
        <title>Chromosome-level assembly of the Caenorhabditis remanei genome.</title>
        <authorList>
            <person name="Teterina A.A."/>
            <person name="Willis J.H."/>
            <person name="Phillips P.C."/>
        </authorList>
    </citation>
    <scope>NUCLEOTIDE SEQUENCE [LARGE SCALE GENOMIC DNA]</scope>
    <source>
        <strain evidence="4 5">PX506</strain>
        <tissue evidence="4">Whole organism</tissue>
    </source>
</reference>
<dbReference type="InterPro" id="IPR002227">
    <property type="entry name" value="Tyrosinase_Cu-bd"/>
</dbReference>
<dbReference type="GeneID" id="9816095"/>
<accession>A0A6A5HU37</accession>
<evidence type="ECO:0000313" key="4">
    <source>
        <dbReference type="EMBL" id="KAF1770276.1"/>
    </source>
</evidence>
<feature type="domain" description="Tyrosinase copper-binding" evidence="3">
    <location>
        <begin position="206"/>
        <end position="372"/>
    </location>
</feature>
<gene>
    <name evidence="4" type="ORF">GCK72_002094</name>
</gene>
<dbReference type="EMBL" id="WUAV01000001">
    <property type="protein sequence ID" value="KAF1770276.1"/>
    <property type="molecule type" value="Genomic_DNA"/>
</dbReference>